<evidence type="ECO:0000313" key="1">
    <source>
        <dbReference type="EMBL" id="KAK7481630.1"/>
    </source>
</evidence>
<comment type="caution">
    <text evidence="1">The sequence shown here is derived from an EMBL/GenBank/DDBJ whole genome shotgun (WGS) entry which is preliminary data.</text>
</comment>
<protein>
    <submittedName>
        <fullName evidence="1">Uncharacterized protein</fullName>
    </submittedName>
</protein>
<name>A0ABD0K404_9CAEN</name>
<accession>A0ABD0K404</accession>
<gene>
    <name evidence="1" type="ORF">BaRGS_00027146</name>
</gene>
<dbReference type="EMBL" id="JACVVK020000259">
    <property type="protein sequence ID" value="KAK7481630.1"/>
    <property type="molecule type" value="Genomic_DNA"/>
</dbReference>
<reference evidence="1 2" key="1">
    <citation type="journal article" date="2023" name="Sci. Data">
        <title>Genome assembly of the Korean intertidal mud-creeper Batillaria attramentaria.</title>
        <authorList>
            <person name="Patra A.K."/>
            <person name="Ho P.T."/>
            <person name="Jun S."/>
            <person name="Lee S.J."/>
            <person name="Kim Y."/>
            <person name="Won Y.J."/>
        </authorList>
    </citation>
    <scope>NUCLEOTIDE SEQUENCE [LARGE SCALE GENOMIC DNA]</scope>
    <source>
        <strain evidence="1">Wonlab-2016</strain>
    </source>
</reference>
<dbReference type="Proteomes" id="UP001519460">
    <property type="component" value="Unassembled WGS sequence"/>
</dbReference>
<keyword evidence="2" id="KW-1185">Reference proteome</keyword>
<evidence type="ECO:0000313" key="2">
    <source>
        <dbReference type="Proteomes" id="UP001519460"/>
    </source>
</evidence>
<sequence>MGQCGIREKCHRAVKGKPQKAQSQLSWDRIDPSSQRHVLENGKADADLVGDVPVLCLRDNRKTAAGGCCVDDTRQMPVLVSLGWKLHGQWVADTGCRPGPSQQALHQGLE</sequence>
<proteinExistence type="predicted"/>
<organism evidence="1 2">
    <name type="scientific">Batillaria attramentaria</name>
    <dbReference type="NCBI Taxonomy" id="370345"/>
    <lineage>
        <taxon>Eukaryota</taxon>
        <taxon>Metazoa</taxon>
        <taxon>Spiralia</taxon>
        <taxon>Lophotrochozoa</taxon>
        <taxon>Mollusca</taxon>
        <taxon>Gastropoda</taxon>
        <taxon>Caenogastropoda</taxon>
        <taxon>Sorbeoconcha</taxon>
        <taxon>Cerithioidea</taxon>
        <taxon>Batillariidae</taxon>
        <taxon>Batillaria</taxon>
    </lineage>
</organism>
<dbReference type="AlphaFoldDB" id="A0ABD0K404"/>